<dbReference type="NCBIfam" id="TIGR00369">
    <property type="entry name" value="unchar_dom_1"/>
    <property type="match status" value="1"/>
</dbReference>
<accession>A0ABS1HHA5</accession>
<dbReference type="InterPro" id="IPR003736">
    <property type="entry name" value="PAAI_dom"/>
</dbReference>
<evidence type="ECO:0000256" key="2">
    <source>
        <dbReference type="SAM" id="Phobius"/>
    </source>
</evidence>
<protein>
    <submittedName>
        <fullName evidence="4">PaaI family thioesterase</fullName>
    </submittedName>
</protein>
<keyword evidence="5" id="KW-1185">Reference proteome</keyword>
<reference evidence="4 5" key="1">
    <citation type="submission" date="2021-01" db="EMBL/GenBank/DDBJ databases">
        <title>Carboxyliciviraga sp.nov., isolated from coastal sediments.</title>
        <authorList>
            <person name="Lu D."/>
            <person name="Zhang T."/>
        </authorList>
    </citation>
    <scope>NUCLEOTIDE SEQUENCE [LARGE SCALE GENOMIC DNA]</scope>
    <source>
        <strain evidence="4 5">N1Y132</strain>
    </source>
</reference>
<keyword evidence="2" id="KW-0812">Transmembrane</keyword>
<dbReference type="Pfam" id="PF03061">
    <property type="entry name" value="4HBT"/>
    <property type="match status" value="1"/>
</dbReference>
<name>A0ABS1HHA5_9BACT</name>
<dbReference type="SUPFAM" id="SSF54637">
    <property type="entry name" value="Thioesterase/thiol ester dehydrase-isomerase"/>
    <property type="match status" value="1"/>
</dbReference>
<evidence type="ECO:0000313" key="4">
    <source>
        <dbReference type="EMBL" id="MBK3516855.1"/>
    </source>
</evidence>
<dbReference type="Proteomes" id="UP000605676">
    <property type="component" value="Unassembled WGS sequence"/>
</dbReference>
<dbReference type="InterPro" id="IPR052061">
    <property type="entry name" value="PTE-AB_protein"/>
</dbReference>
<dbReference type="Gene3D" id="3.10.129.10">
    <property type="entry name" value="Hotdog Thioesterase"/>
    <property type="match status" value="1"/>
</dbReference>
<dbReference type="InterPro" id="IPR029069">
    <property type="entry name" value="HotDog_dom_sf"/>
</dbReference>
<gene>
    <name evidence="4" type="ORF">JIV24_05845</name>
</gene>
<evidence type="ECO:0000313" key="5">
    <source>
        <dbReference type="Proteomes" id="UP000605676"/>
    </source>
</evidence>
<proteinExistence type="predicted"/>
<sequence>MSEIRKIRNPFIEEKGDNYNCFGCSPQNSIGFKLHFYEENNVVFTKWNPVKNFEGYTNVVHGGIQATLMDEIASWYIYSMLDTAGVTNRLDVNYHKPLYISGGEVTIRAYLEEQTRRLARIKTEIVNSAGVICSSAIVEYFLFPTNVAKAKYMYPGKEAFWE</sequence>
<evidence type="ECO:0000256" key="1">
    <source>
        <dbReference type="ARBA" id="ARBA00022801"/>
    </source>
</evidence>
<dbReference type="PANTHER" id="PTHR47260">
    <property type="entry name" value="UPF0644 PROTEIN PB2B4.06"/>
    <property type="match status" value="1"/>
</dbReference>
<dbReference type="PANTHER" id="PTHR47260:SF3">
    <property type="entry name" value="THIOESTERASE FAMILY PROTEIN (AFU_ORTHOLOGUE AFUA_7G03960)"/>
    <property type="match status" value="1"/>
</dbReference>
<dbReference type="CDD" id="cd03443">
    <property type="entry name" value="PaaI_thioesterase"/>
    <property type="match status" value="1"/>
</dbReference>
<keyword evidence="2" id="KW-0472">Membrane</keyword>
<feature type="transmembrane region" description="Helical" evidence="2">
    <location>
        <begin position="125"/>
        <end position="143"/>
    </location>
</feature>
<keyword evidence="2" id="KW-1133">Transmembrane helix</keyword>
<evidence type="ECO:0000259" key="3">
    <source>
        <dbReference type="Pfam" id="PF03061"/>
    </source>
</evidence>
<comment type="caution">
    <text evidence="4">The sequence shown here is derived from an EMBL/GenBank/DDBJ whole genome shotgun (WGS) entry which is preliminary data.</text>
</comment>
<dbReference type="RefSeq" id="WP_200464080.1">
    <property type="nucleotide sequence ID" value="NZ_JAENRR010000009.1"/>
</dbReference>
<dbReference type="InterPro" id="IPR006683">
    <property type="entry name" value="Thioestr_dom"/>
</dbReference>
<organism evidence="4 5">
    <name type="scientific">Carboxylicivirga marina</name>
    <dbReference type="NCBI Taxonomy" id="2800988"/>
    <lineage>
        <taxon>Bacteria</taxon>
        <taxon>Pseudomonadati</taxon>
        <taxon>Bacteroidota</taxon>
        <taxon>Bacteroidia</taxon>
        <taxon>Marinilabiliales</taxon>
        <taxon>Marinilabiliaceae</taxon>
        <taxon>Carboxylicivirga</taxon>
    </lineage>
</organism>
<feature type="domain" description="Thioesterase" evidence="3">
    <location>
        <begin position="58"/>
        <end position="132"/>
    </location>
</feature>
<dbReference type="EMBL" id="JAENRR010000009">
    <property type="protein sequence ID" value="MBK3516855.1"/>
    <property type="molecule type" value="Genomic_DNA"/>
</dbReference>
<keyword evidence="1" id="KW-0378">Hydrolase</keyword>